<protein>
    <recommendedName>
        <fullName evidence="2">DUF4340 domain-containing protein</fullName>
    </recommendedName>
</protein>
<name>A4BKY6_9GAMM</name>
<evidence type="ECO:0000259" key="2">
    <source>
        <dbReference type="Pfam" id="PF14238"/>
    </source>
</evidence>
<reference evidence="3 4" key="1">
    <citation type="submission" date="2006-02" db="EMBL/GenBank/DDBJ databases">
        <authorList>
            <person name="Waterbury J."/>
            <person name="Ferriera S."/>
            <person name="Johnson J."/>
            <person name="Kravitz S."/>
            <person name="Halpern A."/>
            <person name="Remington K."/>
            <person name="Beeson K."/>
            <person name="Tran B."/>
            <person name="Rogers Y.-H."/>
            <person name="Friedman R."/>
            <person name="Venter J.C."/>
        </authorList>
    </citation>
    <scope>NUCLEOTIDE SEQUENCE [LARGE SCALE GENOMIC DNA]</scope>
    <source>
        <strain evidence="3 4">Nb-231</strain>
    </source>
</reference>
<comment type="caution">
    <text evidence="3">The sequence shown here is derived from an EMBL/GenBank/DDBJ whole genome shotgun (WGS) entry which is preliminary data.</text>
</comment>
<dbReference type="HOGENOM" id="CLU_060896_1_0_6"/>
<dbReference type="InterPro" id="IPR025641">
    <property type="entry name" value="DUF4340"/>
</dbReference>
<dbReference type="eggNOG" id="ENOG5031F07">
    <property type="taxonomic scope" value="Bacteria"/>
</dbReference>
<accession>A4BKY6</accession>
<gene>
    <name evidence="3" type="ORF">NB231_14178</name>
</gene>
<dbReference type="EMBL" id="AAOF01000001">
    <property type="protein sequence ID" value="EAR22974.1"/>
    <property type="molecule type" value="Genomic_DNA"/>
</dbReference>
<dbReference type="STRING" id="314278.NB231_14178"/>
<feature type="region of interest" description="Disordered" evidence="1">
    <location>
        <begin position="302"/>
        <end position="328"/>
    </location>
</feature>
<evidence type="ECO:0000313" key="3">
    <source>
        <dbReference type="EMBL" id="EAR22974.1"/>
    </source>
</evidence>
<sequence>MKRLNIILAGVLAAQLLLAGMLFWNAERYTLAQPGQPLIVFARDQVDTIVIDTREEGSVTLRKGAEGWNLPSREGFPADASKVDGFLVALRDLRPRLPVAVTEGADQRFHVGSADFERRITLKHGEDALATLYLGDSAGPNEVFARSETGKAVYEIAFGLWQASIEPNQWMDRNVLQQKPRDIVRIDLPSFTLQRKDDKWQLAGLGNGAGTDAEEAARIIDRLAHLTFEDVQGKADQSIRAPVPELSYTLTLQDGRTVKYRFSKAAQGDDYLLRTSADDYVFKVSKAVVAEIHDLKREALVKQTKEEPADKATTGADKGHTGNAASSS</sequence>
<dbReference type="Proteomes" id="UP000003374">
    <property type="component" value="Unassembled WGS sequence"/>
</dbReference>
<dbReference type="OrthoDB" id="5431982at2"/>
<dbReference type="AlphaFoldDB" id="A4BKY6"/>
<evidence type="ECO:0000313" key="4">
    <source>
        <dbReference type="Proteomes" id="UP000003374"/>
    </source>
</evidence>
<proteinExistence type="predicted"/>
<organism evidence="3 4">
    <name type="scientific">Nitrococcus mobilis Nb-231</name>
    <dbReference type="NCBI Taxonomy" id="314278"/>
    <lineage>
        <taxon>Bacteria</taxon>
        <taxon>Pseudomonadati</taxon>
        <taxon>Pseudomonadota</taxon>
        <taxon>Gammaproteobacteria</taxon>
        <taxon>Chromatiales</taxon>
        <taxon>Ectothiorhodospiraceae</taxon>
        <taxon>Nitrococcus</taxon>
    </lineage>
</organism>
<evidence type="ECO:0000256" key="1">
    <source>
        <dbReference type="SAM" id="MobiDB-lite"/>
    </source>
</evidence>
<dbReference type="Pfam" id="PF14238">
    <property type="entry name" value="DUF4340"/>
    <property type="match status" value="1"/>
</dbReference>
<dbReference type="RefSeq" id="WP_005003759.1">
    <property type="nucleotide sequence ID" value="NZ_CH672427.1"/>
</dbReference>
<keyword evidence="4" id="KW-1185">Reference proteome</keyword>
<feature type="domain" description="DUF4340" evidence="2">
    <location>
        <begin position="68"/>
        <end position="237"/>
    </location>
</feature>